<dbReference type="SUPFAM" id="SSF47113">
    <property type="entry name" value="Histone-fold"/>
    <property type="match status" value="1"/>
</dbReference>
<evidence type="ECO:0000313" key="2">
    <source>
        <dbReference type="EMBL" id="VDK38528.1"/>
    </source>
</evidence>
<dbReference type="PRINTS" id="PR00621">
    <property type="entry name" value="HISTONEH2B"/>
</dbReference>
<dbReference type="AlphaFoldDB" id="A0A3P6R8N1"/>
<dbReference type="Proteomes" id="UP000282613">
    <property type="component" value="Unassembled WGS sequence"/>
</dbReference>
<dbReference type="Gene3D" id="1.10.20.10">
    <property type="entry name" value="Histone, subunit A"/>
    <property type="match status" value="1"/>
</dbReference>
<evidence type="ECO:0008006" key="4">
    <source>
        <dbReference type="Google" id="ProtNLM"/>
    </source>
</evidence>
<organism evidence="2 3">
    <name type="scientific">Taenia asiatica</name>
    <name type="common">Asian tapeworm</name>
    <dbReference type="NCBI Taxonomy" id="60517"/>
    <lineage>
        <taxon>Eukaryota</taxon>
        <taxon>Metazoa</taxon>
        <taxon>Spiralia</taxon>
        <taxon>Lophotrochozoa</taxon>
        <taxon>Platyhelminthes</taxon>
        <taxon>Cestoda</taxon>
        <taxon>Eucestoda</taxon>
        <taxon>Cyclophyllidea</taxon>
        <taxon>Taeniidae</taxon>
        <taxon>Taenia</taxon>
    </lineage>
</organism>
<gene>
    <name evidence="2" type="ORF">TASK_LOCUS7526</name>
</gene>
<dbReference type="GO" id="GO:0000786">
    <property type="term" value="C:nucleosome"/>
    <property type="evidence" value="ECO:0007669"/>
    <property type="project" value="InterPro"/>
</dbReference>
<dbReference type="PANTHER" id="PTHR23428">
    <property type="entry name" value="HISTONE H2B"/>
    <property type="match status" value="1"/>
</dbReference>
<reference evidence="2 3" key="1">
    <citation type="submission" date="2018-11" db="EMBL/GenBank/DDBJ databases">
        <authorList>
            <consortium name="Pathogen Informatics"/>
        </authorList>
    </citation>
    <scope>NUCLEOTIDE SEQUENCE [LARGE SCALE GENOMIC DNA]</scope>
</reference>
<dbReference type="GO" id="GO:0030527">
    <property type="term" value="F:structural constituent of chromatin"/>
    <property type="evidence" value="ECO:0007669"/>
    <property type="project" value="InterPro"/>
</dbReference>
<dbReference type="InterPro" id="IPR009072">
    <property type="entry name" value="Histone-fold"/>
</dbReference>
<dbReference type="OrthoDB" id="8903231at2759"/>
<dbReference type="EMBL" id="UYRS01018630">
    <property type="protein sequence ID" value="VDK38528.1"/>
    <property type="molecule type" value="Genomic_DNA"/>
</dbReference>
<dbReference type="GO" id="GO:0046982">
    <property type="term" value="F:protein heterodimerization activity"/>
    <property type="evidence" value="ECO:0007669"/>
    <property type="project" value="InterPro"/>
</dbReference>
<comment type="similarity">
    <text evidence="1">Belongs to the histone H2B family.</text>
</comment>
<dbReference type="GO" id="GO:0003677">
    <property type="term" value="F:DNA binding"/>
    <property type="evidence" value="ECO:0007669"/>
    <property type="project" value="InterPro"/>
</dbReference>
<protein>
    <recommendedName>
        <fullName evidence="4">Histone H2B</fullName>
    </recommendedName>
</protein>
<proteinExistence type="inferred from homology"/>
<evidence type="ECO:0000313" key="3">
    <source>
        <dbReference type="Proteomes" id="UP000282613"/>
    </source>
</evidence>
<sequence>MCAQDLLGERNVVTSTEHTKDKAVAAMDAVYAPKRPSRIPYGFSDQDAPYPITSREMPTAVRLLLPGELAKHAVWEGTKAATEYTGSK</sequence>
<name>A0A3P6R8N1_TAEAS</name>
<keyword evidence="3" id="KW-1185">Reference proteome</keyword>
<accession>A0A3P6R8N1</accession>
<evidence type="ECO:0000256" key="1">
    <source>
        <dbReference type="ARBA" id="ARBA00006846"/>
    </source>
</evidence>
<dbReference type="InterPro" id="IPR000558">
    <property type="entry name" value="Histone_H2B"/>
</dbReference>